<dbReference type="Proteomes" id="UP001283361">
    <property type="component" value="Unassembled WGS sequence"/>
</dbReference>
<reference evidence="4" key="1">
    <citation type="journal article" date="2023" name="G3 (Bethesda)">
        <title>A reference genome for the long-term kleptoplast-retaining sea slug Elysia crispata morphotype clarki.</title>
        <authorList>
            <person name="Eastman K.E."/>
            <person name="Pendleton A.L."/>
            <person name="Shaikh M.A."/>
            <person name="Suttiyut T."/>
            <person name="Ogas R."/>
            <person name="Tomko P."/>
            <person name="Gavelis G."/>
            <person name="Widhalm J.R."/>
            <person name="Wisecaver J.H."/>
        </authorList>
    </citation>
    <scope>NUCLEOTIDE SEQUENCE</scope>
    <source>
        <strain evidence="4">ECLA1</strain>
    </source>
</reference>
<keyword evidence="2" id="KW-0963">Cytoplasm</keyword>
<dbReference type="PANTHER" id="PTHR35081">
    <property type="entry name" value="COILED-COIL DOMAIN-CONTAINING PROTEIN 105"/>
    <property type="match status" value="1"/>
</dbReference>
<dbReference type="Pfam" id="PF03148">
    <property type="entry name" value="Tektin"/>
    <property type="match status" value="1"/>
</dbReference>
<protein>
    <recommendedName>
        <fullName evidence="6">Coiled-coil domain-containing protein 105</fullName>
    </recommendedName>
</protein>
<evidence type="ECO:0000256" key="3">
    <source>
        <dbReference type="SAM" id="Coils"/>
    </source>
</evidence>
<evidence type="ECO:0008006" key="6">
    <source>
        <dbReference type="Google" id="ProtNLM"/>
    </source>
</evidence>
<keyword evidence="5" id="KW-1185">Reference proteome</keyword>
<evidence type="ECO:0000256" key="1">
    <source>
        <dbReference type="ARBA" id="ARBA00004496"/>
    </source>
</evidence>
<comment type="caution">
    <text evidence="4">The sequence shown here is derived from an EMBL/GenBank/DDBJ whole genome shotgun (WGS) entry which is preliminary data.</text>
</comment>
<evidence type="ECO:0000313" key="5">
    <source>
        <dbReference type="Proteomes" id="UP001283361"/>
    </source>
</evidence>
<sequence>MATLAKGPPPTIGPEAWRNRSLRGLKLGQTVVDNSDRNCDIGRSKDTVPHIRDVLATLSNDEIRKYMREVRVVVAKLRESLLETNEEIKALTRGKEALERSLEHTRKDIQLNKDSKQVRITRPPTEKERDGADDLLEAEYAHLINCKKTLELQLRSVQQHLQCLESIRKRTFASLQERSRVLDLLCHSLSSVLRPERDILSLKPNRSQVEGRVSMVDPGRMGASKADPLGPYTPEVDSLLGDATEARNQAAYLRRELRTTIDRVDRLKQAAHQSVNEGIVQKVAETYTLKQHINLGLGENRHALHRAQRWYDNTERAFGYTLGPVSYSDLSSREHLDRPLVRVFQRHPGTQLPEAQEVIKSGDNMLQSLTATSRNIGMLRIAERKLRADKRSKSAAAEVDGSVVRMRRQKADHRWTLGTAF</sequence>
<dbReference type="InterPro" id="IPR048256">
    <property type="entry name" value="Tektin-like"/>
</dbReference>
<evidence type="ECO:0000256" key="2">
    <source>
        <dbReference type="ARBA" id="ARBA00022490"/>
    </source>
</evidence>
<comment type="subcellular location">
    <subcellularLocation>
        <location evidence="1">Cytoplasm</location>
    </subcellularLocation>
</comment>
<organism evidence="4 5">
    <name type="scientific">Elysia crispata</name>
    <name type="common">lettuce slug</name>
    <dbReference type="NCBI Taxonomy" id="231223"/>
    <lineage>
        <taxon>Eukaryota</taxon>
        <taxon>Metazoa</taxon>
        <taxon>Spiralia</taxon>
        <taxon>Lophotrochozoa</taxon>
        <taxon>Mollusca</taxon>
        <taxon>Gastropoda</taxon>
        <taxon>Heterobranchia</taxon>
        <taxon>Euthyneura</taxon>
        <taxon>Panpulmonata</taxon>
        <taxon>Sacoglossa</taxon>
        <taxon>Placobranchoidea</taxon>
        <taxon>Plakobranchidae</taxon>
        <taxon>Elysia</taxon>
    </lineage>
</organism>
<dbReference type="PANTHER" id="PTHR35081:SF1">
    <property type="entry name" value="COILED-COIL DOMAIN-CONTAINING PROTEIN 105"/>
    <property type="match status" value="1"/>
</dbReference>
<dbReference type="AlphaFoldDB" id="A0AAE1CR03"/>
<dbReference type="EMBL" id="JAWDGP010007174">
    <property type="protein sequence ID" value="KAK3728683.1"/>
    <property type="molecule type" value="Genomic_DNA"/>
</dbReference>
<dbReference type="GO" id="GO:0005929">
    <property type="term" value="C:cilium"/>
    <property type="evidence" value="ECO:0007669"/>
    <property type="project" value="UniProtKB-ARBA"/>
</dbReference>
<dbReference type="GO" id="GO:0005737">
    <property type="term" value="C:cytoplasm"/>
    <property type="evidence" value="ECO:0007669"/>
    <property type="project" value="UniProtKB-SubCell"/>
</dbReference>
<dbReference type="InterPro" id="IPR038949">
    <property type="entry name" value="TEKTL1"/>
</dbReference>
<keyword evidence="3" id="KW-0175">Coiled coil</keyword>
<feature type="coiled-coil region" evidence="3">
    <location>
        <begin position="74"/>
        <end position="108"/>
    </location>
</feature>
<gene>
    <name evidence="4" type="ORF">RRG08_041867</name>
</gene>
<evidence type="ECO:0000313" key="4">
    <source>
        <dbReference type="EMBL" id="KAK3728683.1"/>
    </source>
</evidence>
<name>A0AAE1CR03_9GAST</name>
<proteinExistence type="predicted"/>
<accession>A0AAE1CR03</accession>